<reference evidence="1" key="1">
    <citation type="submission" date="2014-09" db="EMBL/GenBank/DDBJ databases">
        <authorList>
            <person name="Magalhaes I.L.F."/>
            <person name="Oliveira U."/>
            <person name="Santos F.R."/>
            <person name="Vidigal T.H.D.A."/>
            <person name="Brescovit A.D."/>
            <person name="Santos A.J."/>
        </authorList>
    </citation>
    <scope>NUCLEOTIDE SEQUENCE</scope>
    <source>
        <tissue evidence="1">Shoot tissue taken approximately 20 cm above the soil surface</tissue>
    </source>
</reference>
<proteinExistence type="predicted"/>
<organism evidence="1">
    <name type="scientific">Arundo donax</name>
    <name type="common">Giant reed</name>
    <name type="synonym">Donax arundinaceus</name>
    <dbReference type="NCBI Taxonomy" id="35708"/>
    <lineage>
        <taxon>Eukaryota</taxon>
        <taxon>Viridiplantae</taxon>
        <taxon>Streptophyta</taxon>
        <taxon>Embryophyta</taxon>
        <taxon>Tracheophyta</taxon>
        <taxon>Spermatophyta</taxon>
        <taxon>Magnoliopsida</taxon>
        <taxon>Liliopsida</taxon>
        <taxon>Poales</taxon>
        <taxon>Poaceae</taxon>
        <taxon>PACMAD clade</taxon>
        <taxon>Arundinoideae</taxon>
        <taxon>Arundineae</taxon>
        <taxon>Arundo</taxon>
    </lineage>
</organism>
<evidence type="ECO:0000313" key="1">
    <source>
        <dbReference type="EMBL" id="JAD16351.1"/>
    </source>
</evidence>
<protein>
    <submittedName>
        <fullName evidence="1">Uncharacterized protein</fullName>
    </submittedName>
</protein>
<accession>A0A0A8XR82</accession>
<sequence>MDARSRLSSMAHEDQACWPLPLLVYQLRPALQLGYLVLQPGHREVLSLLRTCTSTHCIE</sequence>
<name>A0A0A8XR82_ARUDO</name>
<reference evidence="1" key="2">
    <citation type="journal article" date="2015" name="Data Brief">
        <title>Shoot transcriptome of the giant reed, Arundo donax.</title>
        <authorList>
            <person name="Barrero R.A."/>
            <person name="Guerrero F.D."/>
            <person name="Moolhuijzen P."/>
            <person name="Goolsby J.A."/>
            <person name="Tidwell J."/>
            <person name="Bellgard S.E."/>
            <person name="Bellgard M.I."/>
        </authorList>
    </citation>
    <scope>NUCLEOTIDE SEQUENCE</scope>
    <source>
        <tissue evidence="1">Shoot tissue taken approximately 20 cm above the soil surface</tissue>
    </source>
</reference>
<dbReference type="EMBL" id="GBRH01281544">
    <property type="protein sequence ID" value="JAD16351.1"/>
    <property type="molecule type" value="Transcribed_RNA"/>
</dbReference>
<dbReference type="AlphaFoldDB" id="A0A0A8XR82"/>